<dbReference type="EMBL" id="CM055747">
    <property type="protein sequence ID" value="KAJ7996445.1"/>
    <property type="molecule type" value="Genomic_DNA"/>
</dbReference>
<gene>
    <name evidence="1" type="ORF">DPEC_G00237150</name>
</gene>
<organism evidence="1 2">
    <name type="scientific">Dallia pectoralis</name>
    <name type="common">Alaska blackfish</name>
    <dbReference type="NCBI Taxonomy" id="75939"/>
    <lineage>
        <taxon>Eukaryota</taxon>
        <taxon>Metazoa</taxon>
        <taxon>Chordata</taxon>
        <taxon>Craniata</taxon>
        <taxon>Vertebrata</taxon>
        <taxon>Euteleostomi</taxon>
        <taxon>Actinopterygii</taxon>
        <taxon>Neopterygii</taxon>
        <taxon>Teleostei</taxon>
        <taxon>Protacanthopterygii</taxon>
        <taxon>Esociformes</taxon>
        <taxon>Umbridae</taxon>
        <taxon>Dallia</taxon>
    </lineage>
</organism>
<keyword evidence="2" id="KW-1185">Reference proteome</keyword>
<accession>A0ACC2FYK9</accession>
<dbReference type="Proteomes" id="UP001157502">
    <property type="component" value="Chromosome 20"/>
</dbReference>
<proteinExistence type="predicted"/>
<evidence type="ECO:0000313" key="2">
    <source>
        <dbReference type="Proteomes" id="UP001157502"/>
    </source>
</evidence>
<evidence type="ECO:0000313" key="1">
    <source>
        <dbReference type="EMBL" id="KAJ7996445.1"/>
    </source>
</evidence>
<sequence length="100" mass="11300">MAPLVVEQCVDFIRERGLLEVGLFRKSGQATLVKELQNAFDAGEKPSFDSTDVHTVASLLKLYLRELPEPLVPFSRYQDLLLCEQKISAERKQVCLHLVA</sequence>
<reference evidence="1" key="1">
    <citation type="submission" date="2021-05" db="EMBL/GenBank/DDBJ databases">
        <authorList>
            <person name="Pan Q."/>
            <person name="Jouanno E."/>
            <person name="Zahm M."/>
            <person name="Klopp C."/>
            <person name="Cabau C."/>
            <person name="Louis A."/>
            <person name="Berthelot C."/>
            <person name="Parey E."/>
            <person name="Roest Crollius H."/>
            <person name="Montfort J."/>
            <person name="Robinson-Rechavi M."/>
            <person name="Bouchez O."/>
            <person name="Lampietro C."/>
            <person name="Lopez Roques C."/>
            <person name="Donnadieu C."/>
            <person name="Postlethwait J."/>
            <person name="Bobe J."/>
            <person name="Dillon D."/>
            <person name="Chandos A."/>
            <person name="von Hippel F."/>
            <person name="Guiguen Y."/>
        </authorList>
    </citation>
    <scope>NUCLEOTIDE SEQUENCE</scope>
    <source>
        <strain evidence="1">YG-Jan2019</strain>
    </source>
</reference>
<name>A0ACC2FYK9_DALPE</name>
<protein>
    <submittedName>
        <fullName evidence="1">Uncharacterized protein</fullName>
    </submittedName>
</protein>
<comment type="caution">
    <text evidence="1">The sequence shown here is derived from an EMBL/GenBank/DDBJ whole genome shotgun (WGS) entry which is preliminary data.</text>
</comment>